<proteinExistence type="predicted"/>
<evidence type="ECO:0000256" key="1">
    <source>
        <dbReference type="SAM" id="MobiDB-lite"/>
    </source>
</evidence>
<organism evidence="3 4">
    <name type="scientific">Fodinicola feengrottensis</name>
    <dbReference type="NCBI Taxonomy" id="435914"/>
    <lineage>
        <taxon>Bacteria</taxon>
        <taxon>Bacillati</taxon>
        <taxon>Actinomycetota</taxon>
        <taxon>Actinomycetes</taxon>
        <taxon>Mycobacteriales</taxon>
        <taxon>Fodinicola</taxon>
    </lineage>
</organism>
<dbReference type="Proteomes" id="UP001500618">
    <property type="component" value="Unassembled WGS sequence"/>
</dbReference>
<keyword evidence="4" id="KW-1185">Reference proteome</keyword>
<feature type="compositionally biased region" description="Low complexity" evidence="1">
    <location>
        <begin position="17"/>
        <end position="32"/>
    </location>
</feature>
<feature type="region of interest" description="Disordered" evidence="1">
    <location>
        <begin position="1"/>
        <end position="75"/>
    </location>
</feature>
<evidence type="ECO:0000313" key="3">
    <source>
        <dbReference type="EMBL" id="GAA1704496.1"/>
    </source>
</evidence>
<dbReference type="RefSeq" id="WP_390623900.1">
    <property type="nucleotide sequence ID" value="NZ_BAAANY010000030.1"/>
</dbReference>
<gene>
    <name evidence="3" type="ORF">GCM10009765_62060</name>
</gene>
<keyword evidence="2" id="KW-1133">Transmembrane helix</keyword>
<comment type="caution">
    <text evidence="3">The sequence shown here is derived from an EMBL/GenBank/DDBJ whole genome shotgun (WGS) entry which is preliminary data.</text>
</comment>
<accession>A0ABP4UF33</accession>
<protein>
    <submittedName>
        <fullName evidence="3">Uncharacterized protein</fullName>
    </submittedName>
</protein>
<feature type="region of interest" description="Disordered" evidence="1">
    <location>
        <begin position="133"/>
        <end position="154"/>
    </location>
</feature>
<keyword evidence="2" id="KW-0812">Transmembrane</keyword>
<reference evidence="4" key="1">
    <citation type="journal article" date="2019" name="Int. J. Syst. Evol. Microbiol.">
        <title>The Global Catalogue of Microorganisms (GCM) 10K type strain sequencing project: providing services to taxonomists for standard genome sequencing and annotation.</title>
        <authorList>
            <consortium name="The Broad Institute Genomics Platform"/>
            <consortium name="The Broad Institute Genome Sequencing Center for Infectious Disease"/>
            <person name="Wu L."/>
            <person name="Ma J."/>
        </authorList>
    </citation>
    <scope>NUCLEOTIDE SEQUENCE [LARGE SCALE GENOMIC DNA]</scope>
    <source>
        <strain evidence="4">JCM 14718</strain>
    </source>
</reference>
<evidence type="ECO:0000313" key="4">
    <source>
        <dbReference type="Proteomes" id="UP001500618"/>
    </source>
</evidence>
<evidence type="ECO:0000256" key="2">
    <source>
        <dbReference type="SAM" id="Phobius"/>
    </source>
</evidence>
<sequence length="154" mass="16071">MHRLLKKQREHGRTDIAARTATAAAPVTATTARPERTEAAAETTGTEPARSKATGTETTRPVPTRTKTAATAEAGARIKTSTRPEATTLVHPAVCPPVTAVVAVIVLVMPVMITLVPVVVSVSPTLATHASHRCREGRPPVAETPGARSKSTIC</sequence>
<name>A0ABP4UF33_9ACTN</name>
<keyword evidence="2" id="KW-0472">Membrane</keyword>
<feature type="compositionally biased region" description="Polar residues" evidence="1">
    <location>
        <begin position="53"/>
        <end position="69"/>
    </location>
</feature>
<feature type="transmembrane region" description="Helical" evidence="2">
    <location>
        <begin position="98"/>
        <end position="120"/>
    </location>
</feature>
<dbReference type="EMBL" id="BAAANY010000030">
    <property type="protein sequence ID" value="GAA1704496.1"/>
    <property type="molecule type" value="Genomic_DNA"/>
</dbReference>
<feature type="compositionally biased region" description="Basic residues" evidence="1">
    <location>
        <begin position="1"/>
        <end position="10"/>
    </location>
</feature>